<evidence type="ECO:0000256" key="1">
    <source>
        <dbReference type="ARBA" id="ARBA00006096"/>
    </source>
</evidence>
<feature type="signal peptide" evidence="3">
    <location>
        <begin position="1"/>
        <end position="27"/>
    </location>
</feature>
<comment type="similarity">
    <text evidence="1">Belongs to the peptidase S13 family.</text>
</comment>
<name>A0A348HHD6_9GAMM</name>
<evidence type="ECO:0000313" key="5">
    <source>
        <dbReference type="Proteomes" id="UP000267342"/>
    </source>
</evidence>
<dbReference type="PANTHER" id="PTHR30023">
    <property type="entry name" value="D-ALANYL-D-ALANINE CARBOXYPEPTIDASE"/>
    <property type="match status" value="1"/>
</dbReference>
<protein>
    <submittedName>
        <fullName evidence="4">D-alanyl-D-alanine carboxypeptidase</fullName>
    </submittedName>
</protein>
<evidence type="ECO:0000256" key="3">
    <source>
        <dbReference type="SAM" id="SignalP"/>
    </source>
</evidence>
<sequence length="482" mass="51310">MNRFLDRGRVGWFGVLVGLTMAATAQADSFDSVASMAAQKGWNVSAEAWLLDDSAPLAQLQPSAMMIPASVSKLYVATTMLDHFGPRYRFSTQLLATGPVKDGVLQGNLILDGSGDPALSTRDGWALVQSLQASGVHRVAGQVLVSEWRYGDEPCLTVDRCRARDSSKNAYDARLSAAGLDYGTWCVQITPAQVGEPARVSACDGMPLPPYEGQIVTVSGADKSRFSVQRVTRAGKDILQLSGQLAQGTSAQRIYRASSSPAGQSLVTLQQLLGQSGIRVAQGGRVTQAMPPLSAQPIAHVESMPLQAELMDMLAYSNNFMADSMTMALSPSFPASLEKGCNVIQQLVATVPDHGPLVLRSGSGLTPENRTSAHGLVALLRAFYQKPALFPALVGSMNTPKTGTTYFIQQASEPFASHAVIKTGTLDSPVPVRAISGYFRTAQGRWGAFAVLLNGRSAQTELNWSLALPAITADVNKMIQAH</sequence>
<dbReference type="Gene3D" id="3.50.80.20">
    <property type="entry name" value="D-Ala-D-Ala carboxypeptidase C, peptidase S13"/>
    <property type="match status" value="1"/>
</dbReference>
<dbReference type="RefSeq" id="WP_027706157.1">
    <property type="nucleotide sequence ID" value="NZ_AP018933.1"/>
</dbReference>
<keyword evidence="4" id="KW-0645">Protease</keyword>
<gene>
    <name evidence="4" type="ORF">ZBT109_2306</name>
</gene>
<evidence type="ECO:0000256" key="2">
    <source>
        <dbReference type="ARBA" id="ARBA00022801"/>
    </source>
</evidence>
<dbReference type="Pfam" id="PF02113">
    <property type="entry name" value="Peptidase_S13"/>
    <property type="match status" value="1"/>
</dbReference>
<dbReference type="GO" id="GO:0006508">
    <property type="term" value="P:proteolysis"/>
    <property type="evidence" value="ECO:0007669"/>
    <property type="project" value="InterPro"/>
</dbReference>
<keyword evidence="4" id="KW-0121">Carboxypeptidase</keyword>
<dbReference type="Gene3D" id="3.40.710.10">
    <property type="entry name" value="DD-peptidase/beta-lactamase superfamily"/>
    <property type="match status" value="1"/>
</dbReference>
<proteinExistence type="inferred from homology"/>
<feature type="chain" id="PRO_5016847766" evidence="3">
    <location>
        <begin position="28"/>
        <end position="482"/>
    </location>
</feature>
<dbReference type="GO" id="GO:0004185">
    <property type="term" value="F:serine-type carboxypeptidase activity"/>
    <property type="evidence" value="ECO:0007669"/>
    <property type="project" value="InterPro"/>
</dbReference>
<dbReference type="PRINTS" id="PR00922">
    <property type="entry name" value="DADACBPTASE3"/>
</dbReference>
<keyword evidence="2" id="KW-0378">Hydrolase</keyword>
<dbReference type="GO" id="GO:0000270">
    <property type="term" value="P:peptidoglycan metabolic process"/>
    <property type="evidence" value="ECO:0007669"/>
    <property type="project" value="TreeGrafter"/>
</dbReference>
<dbReference type="InterPro" id="IPR012338">
    <property type="entry name" value="Beta-lactam/transpept-like"/>
</dbReference>
<evidence type="ECO:0000313" key="4">
    <source>
        <dbReference type="EMBL" id="BBG31038.1"/>
    </source>
</evidence>
<dbReference type="STRING" id="1123510.GCA_000620025_01237"/>
<organism evidence="4 5">
    <name type="scientific">Zymobacter palmae</name>
    <dbReference type="NCBI Taxonomy" id="33074"/>
    <lineage>
        <taxon>Bacteria</taxon>
        <taxon>Pseudomonadati</taxon>
        <taxon>Pseudomonadota</taxon>
        <taxon>Gammaproteobacteria</taxon>
        <taxon>Oceanospirillales</taxon>
        <taxon>Halomonadaceae</taxon>
        <taxon>Zymobacter group</taxon>
        <taxon>Zymobacter</taxon>
    </lineage>
</organism>
<dbReference type="InterPro" id="IPR000667">
    <property type="entry name" value="Peptidase_S13"/>
</dbReference>
<dbReference type="SUPFAM" id="SSF56601">
    <property type="entry name" value="beta-lactamase/transpeptidase-like"/>
    <property type="match status" value="1"/>
</dbReference>
<keyword evidence="3" id="KW-0732">Signal</keyword>
<accession>A0A348HHD6</accession>
<dbReference type="Proteomes" id="UP000267342">
    <property type="component" value="Chromosome"/>
</dbReference>
<keyword evidence="5" id="KW-1185">Reference proteome</keyword>
<dbReference type="EMBL" id="AP018933">
    <property type="protein sequence ID" value="BBG31038.1"/>
    <property type="molecule type" value="Genomic_DNA"/>
</dbReference>
<dbReference type="NCBIfam" id="TIGR00666">
    <property type="entry name" value="PBP4"/>
    <property type="match status" value="1"/>
</dbReference>
<dbReference type="AlphaFoldDB" id="A0A348HHD6"/>
<dbReference type="KEGG" id="zpl:ZBT109_2306"/>
<dbReference type="PANTHER" id="PTHR30023:SF0">
    <property type="entry name" value="PENICILLIN-SENSITIVE CARBOXYPEPTIDASE A"/>
    <property type="match status" value="1"/>
</dbReference>
<reference evidence="4 5" key="1">
    <citation type="submission" date="2018-09" db="EMBL/GenBank/DDBJ databases">
        <title>Zymobacter palmae IAM14233 (=T109) whole genome analysis.</title>
        <authorList>
            <person name="Yanase H."/>
        </authorList>
    </citation>
    <scope>NUCLEOTIDE SEQUENCE [LARGE SCALE GENOMIC DNA]</scope>
    <source>
        <strain evidence="4 5">IAM14233</strain>
    </source>
</reference>